<keyword evidence="1" id="KW-0614">Plasmid</keyword>
<evidence type="ECO:0000313" key="1">
    <source>
        <dbReference type="EMBL" id="ADC45312.1"/>
    </source>
</evidence>
<dbReference type="HOGENOM" id="CLU_2846695_0_0_4"/>
<reference evidence="2" key="1">
    <citation type="journal article" date="2010" name="PLoS ONE">
        <title>The complete genome sequence of Cupriavidus metallidurans strain CH34, a master survivalist in harsh and anthropogenic environments.</title>
        <authorList>
            <person name="Janssen P.J."/>
            <person name="Van Houdt R."/>
            <person name="Moors H."/>
            <person name="Monsieurs P."/>
            <person name="Morin N."/>
            <person name="Michaux A."/>
            <person name="Benotmane M.A."/>
            <person name="Leys N."/>
            <person name="Vallaeys T."/>
            <person name="Lapidus A."/>
            <person name="Monchy S."/>
            <person name="Medigue C."/>
            <person name="Taghavi S."/>
            <person name="McCorkle S."/>
            <person name="Dunn J."/>
            <person name="van der Lelie D."/>
            <person name="Mergeay M."/>
        </authorList>
    </citation>
    <scope>NUCLEOTIDE SEQUENCE [LARGE SCALE GENOMIC DNA]</scope>
    <source>
        <strain evidence="2">ATCC 43123 / DSM 2839 / NBRC 102507 / CH34</strain>
    </source>
</reference>
<name>D3DYE2_CUPMC</name>
<geneLocation type="plasmid" evidence="1 2">
    <name>megaplasmid</name>
</geneLocation>
<evidence type="ECO:0000313" key="2">
    <source>
        <dbReference type="Proteomes" id="UP000002429"/>
    </source>
</evidence>
<dbReference type="EMBL" id="CP000353">
    <property type="protein sequence ID" value="ADC45312.1"/>
    <property type="molecule type" value="Genomic_DNA"/>
</dbReference>
<protein>
    <submittedName>
        <fullName evidence="1">Uncharacterized protein</fullName>
    </submittedName>
</protein>
<proteinExistence type="predicted"/>
<accession>D3DYE2</accession>
<keyword evidence="2" id="KW-1185">Reference proteome</keyword>
<gene>
    <name evidence="1" type="ordered locus">Rmet_6733</name>
</gene>
<dbReference type="Proteomes" id="UP000002429">
    <property type="component" value="Plasmid megaplasmid"/>
</dbReference>
<sequence length="65" mass="7208">MYIGSTINRIVRGAQGAWHAPWREFAQQSGNDFHDNPTFVAEPGEVLLPLGGSPVLRHSRRAKPL</sequence>
<dbReference type="KEGG" id="rme:Rmet_6733"/>
<dbReference type="AlphaFoldDB" id="D3DYE2"/>
<organism evidence="1 2">
    <name type="scientific">Cupriavidus metallidurans (strain ATCC 43123 / DSM 2839 / NBRC 102507 / CH34)</name>
    <name type="common">Ralstonia metallidurans</name>
    <dbReference type="NCBI Taxonomy" id="266264"/>
    <lineage>
        <taxon>Bacteria</taxon>
        <taxon>Pseudomonadati</taxon>
        <taxon>Pseudomonadota</taxon>
        <taxon>Betaproteobacteria</taxon>
        <taxon>Burkholderiales</taxon>
        <taxon>Burkholderiaceae</taxon>
        <taxon>Cupriavidus</taxon>
    </lineage>
</organism>